<proteinExistence type="predicted"/>
<dbReference type="InterPro" id="IPR036390">
    <property type="entry name" value="WH_DNA-bd_sf"/>
</dbReference>
<gene>
    <name evidence="1" type="ORF">WMO24_12195</name>
</gene>
<comment type="caution">
    <text evidence="1">The sequence shown here is derived from an EMBL/GenBank/DDBJ whole genome shotgun (WGS) entry which is preliminary data.</text>
</comment>
<name>A0ABV1GHR2_9FIRM</name>
<evidence type="ECO:0008006" key="3">
    <source>
        <dbReference type="Google" id="ProtNLM"/>
    </source>
</evidence>
<organism evidence="1 2">
    <name type="scientific">Ruthenibacterium intestinale</name>
    <dbReference type="NCBI Taxonomy" id="3133163"/>
    <lineage>
        <taxon>Bacteria</taxon>
        <taxon>Bacillati</taxon>
        <taxon>Bacillota</taxon>
        <taxon>Clostridia</taxon>
        <taxon>Eubacteriales</taxon>
        <taxon>Oscillospiraceae</taxon>
        <taxon>Ruthenibacterium</taxon>
    </lineage>
</organism>
<sequence length="122" mass="13743">MKLKFGIFFCDDEGEKFFGEGPYQLLRGIDELGSLRASAKRMGMAYTKAFGIMKRAEASFGFALTQRKIGGKGGGGSMLTPGAKELLMRYEAYKTSCTQMAENLYNTHFSTFRPEKFTFDRR</sequence>
<dbReference type="InterPro" id="IPR051815">
    <property type="entry name" value="Molybdate_resp_trans_reg"/>
</dbReference>
<accession>A0ABV1GHR2</accession>
<dbReference type="SUPFAM" id="SSF46785">
    <property type="entry name" value="Winged helix' DNA-binding domain"/>
    <property type="match status" value="1"/>
</dbReference>
<protein>
    <recommendedName>
        <fullName evidence="3">HTH lysR-type domain-containing protein</fullName>
    </recommendedName>
</protein>
<dbReference type="EMBL" id="JBBMFA010000102">
    <property type="protein sequence ID" value="MEQ2521183.1"/>
    <property type="molecule type" value="Genomic_DNA"/>
</dbReference>
<dbReference type="Proteomes" id="UP001477672">
    <property type="component" value="Unassembled WGS sequence"/>
</dbReference>
<dbReference type="PANTHER" id="PTHR30432:SF1">
    <property type="entry name" value="DNA-BINDING TRANSCRIPTIONAL DUAL REGULATOR MODE"/>
    <property type="match status" value="1"/>
</dbReference>
<evidence type="ECO:0000313" key="2">
    <source>
        <dbReference type="Proteomes" id="UP001477672"/>
    </source>
</evidence>
<keyword evidence="2" id="KW-1185">Reference proteome</keyword>
<dbReference type="PANTHER" id="PTHR30432">
    <property type="entry name" value="TRANSCRIPTIONAL REGULATOR MODE"/>
    <property type="match status" value="1"/>
</dbReference>
<reference evidence="1 2" key="1">
    <citation type="submission" date="2024-03" db="EMBL/GenBank/DDBJ databases">
        <title>Human intestinal bacterial collection.</title>
        <authorList>
            <person name="Pauvert C."/>
            <person name="Hitch T.C.A."/>
            <person name="Clavel T."/>
        </authorList>
    </citation>
    <scope>NUCLEOTIDE SEQUENCE [LARGE SCALE GENOMIC DNA]</scope>
    <source>
        <strain evidence="1 2">CLA-JM-H11</strain>
    </source>
</reference>
<dbReference type="RefSeq" id="WP_349216696.1">
    <property type="nucleotide sequence ID" value="NZ_JBBMFA010000102.1"/>
</dbReference>
<evidence type="ECO:0000313" key="1">
    <source>
        <dbReference type="EMBL" id="MEQ2521183.1"/>
    </source>
</evidence>
<dbReference type="InterPro" id="IPR036388">
    <property type="entry name" value="WH-like_DNA-bd_sf"/>
</dbReference>
<dbReference type="Gene3D" id="1.10.10.10">
    <property type="entry name" value="Winged helix-like DNA-binding domain superfamily/Winged helix DNA-binding domain"/>
    <property type="match status" value="1"/>
</dbReference>